<feature type="domain" description="LysM" evidence="2">
    <location>
        <begin position="28"/>
        <end position="73"/>
    </location>
</feature>
<feature type="chain" id="PRO_5047375954" evidence="1">
    <location>
        <begin position="24"/>
        <end position="716"/>
    </location>
</feature>
<name>A0ABU3BIS3_9FLAO</name>
<feature type="signal peptide" evidence="1">
    <location>
        <begin position="1"/>
        <end position="23"/>
    </location>
</feature>
<keyword evidence="1" id="KW-0732">Signal</keyword>
<dbReference type="SMART" id="SM00257">
    <property type="entry name" value="LysM"/>
    <property type="match status" value="5"/>
</dbReference>
<gene>
    <name evidence="3" type="ORF">RM520_10430</name>
</gene>
<evidence type="ECO:0000313" key="3">
    <source>
        <dbReference type="EMBL" id="MDT0622048.1"/>
    </source>
</evidence>
<dbReference type="SUPFAM" id="SSF54106">
    <property type="entry name" value="LysM domain"/>
    <property type="match status" value="3"/>
</dbReference>
<dbReference type="Gene3D" id="3.40.50.2300">
    <property type="match status" value="2"/>
</dbReference>
<sequence length="716" mass="81673">MKNYTKKTYLGLLLFLFSFLTFGQTKYATHKVKEGETLYSIAKQYRVTPYAILQQNTEIKNSNEISPNTILVIPIGGIITQEEKPKQEKTTLEEQIEPIGFQRHKVKKKETMFGLTQKYEVSEEEIKRYNSALYSQQLKKGMVLKIPKYPEIIEEEEKDIEFETYTVMPKETRWSIANKYGITIDSLLIFNPDLPKNTSYLAVGQELTLPRPKGDSLEEQQVVLFESYTVPKAMGIFRISQNYGIPVDSVIKLNPEINEIGGLKEGMTLRLPKRKPQNEIVNTENYIFYQVKPKQNIFRLTQNLKIARDSLFALNPELENGLKAGMVLKLPKNKKEVLEVKNSLVLDKINLVDSVNVDLMPKVVFLLPFRLNRIDFNNTERTEAQINRLSGVKYAAGLYTGALVALDSIKKLGLSVDVVVHDTERSLETLKMKLSQTSLIDVDAIIGPIDPSLLGEVAAQASNHDIPVIAPFASNSTISLNNVFFTMPNDQTMRQGVLNYIEKKRTTESLIVIADENHQVAKDSILNRFPMARVAKMSEDGSLHLVDFQTMLSEQEENWVFVETNKPNLVTSVSSILNASIGPVEEGGDIKVRMFTTDYNSAFEGESVSRPHLSNLQFLFPSSYREEVNDNFTKDYRRKFGHAPDRFAIRGFDLTFDLLLKLAYKKNLFETEGLIGRTEYSGYGFDYKNNWTSGYFNQAAYLLQYDELRIKQIDTE</sequence>
<dbReference type="CDD" id="cd00118">
    <property type="entry name" value="LysM"/>
    <property type="match status" value="3"/>
</dbReference>
<dbReference type="Gene3D" id="3.10.350.10">
    <property type="entry name" value="LysM domain"/>
    <property type="match status" value="3"/>
</dbReference>
<accession>A0ABU3BIS3</accession>
<dbReference type="PANTHER" id="PTHR33734">
    <property type="entry name" value="LYSM DOMAIN-CONTAINING GPI-ANCHORED PROTEIN 2"/>
    <property type="match status" value="1"/>
</dbReference>
<dbReference type="PROSITE" id="PS51782">
    <property type="entry name" value="LYSM"/>
    <property type="match status" value="4"/>
</dbReference>
<feature type="domain" description="LysM" evidence="2">
    <location>
        <begin position="226"/>
        <end position="271"/>
    </location>
</feature>
<dbReference type="RefSeq" id="WP_311387999.1">
    <property type="nucleotide sequence ID" value="NZ_JAVRHU010000003.1"/>
</dbReference>
<dbReference type="InterPro" id="IPR036779">
    <property type="entry name" value="LysM_dom_sf"/>
</dbReference>
<protein>
    <submittedName>
        <fullName evidence="3">LysM peptidoglycan-binding domain-containing protein</fullName>
    </submittedName>
</protein>
<organism evidence="3 4">
    <name type="scientific">Croceitalea vernalis</name>
    <dbReference type="NCBI Taxonomy" id="3075599"/>
    <lineage>
        <taxon>Bacteria</taxon>
        <taxon>Pseudomonadati</taxon>
        <taxon>Bacteroidota</taxon>
        <taxon>Flavobacteriia</taxon>
        <taxon>Flavobacteriales</taxon>
        <taxon>Flavobacteriaceae</taxon>
        <taxon>Croceitalea</taxon>
    </lineage>
</organism>
<feature type="domain" description="LysM" evidence="2">
    <location>
        <begin position="163"/>
        <end position="209"/>
    </location>
</feature>
<dbReference type="PANTHER" id="PTHR33734:SF22">
    <property type="entry name" value="MEMBRANE-BOUND LYTIC MUREIN TRANSGLYCOSYLASE D"/>
    <property type="match status" value="1"/>
</dbReference>
<dbReference type="SUPFAM" id="SSF53822">
    <property type="entry name" value="Periplasmic binding protein-like I"/>
    <property type="match status" value="1"/>
</dbReference>
<proteinExistence type="predicted"/>
<feature type="domain" description="LysM" evidence="2">
    <location>
        <begin position="102"/>
        <end position="146"/>
    </location>
</feature>
<dbReference type="EMBL" id="JAVRHU010000003">
    <property type="protein sequence ID" value="MDT0622048.1"/>
    <property type="molecule type" value="Genomic_DNA"/>
</dbReference>
<dbReference type="Proteomes" id="UP001250662">
    <property type="component" value="Unassembled WGS sequence"/>
</dbReference>
<evidence type="ECO:0000313" key="4">
    <source>
        <dbReference type="Proteomes" id="UP001250662"/>
    </source>
</evidence>
<comment type="caution">
    <text evidence="3">The sequence shown here is derived from an EMBL/GenBank/DDBJ whole genome shotgun (WGS) entry which is preliminary data.</text>
</comment>
<evidence type="ECO:0000259" key="2">
    <source>
        <dbReference type="PROSITE" id="PS51782"/>
    </source>
</evidence>
<keyword evidence="4" id="KW-1185">Reference proteome</keyword>
<evidence type="ECO:0000256" key="1">
    <source>
        <dbReference type="SAM" id="SignalP"/>
    </source>
</evidence>
<reference evidence="3 4" key="1">
    <citation type="submission" date="2023-09" db="EMBL/GenBank/DDBJ databases">
        <authorList>
            <person name="Rey-Velasco X."/>
        </authorList>
    </citation>
    <scope>NUCLEOTIDE SEQUENCE [LARGE SCALE GENOMIC DNA]</scope>
    <source>
        <strain evidence="3 4">P007</strain>
    </source>
</reference>
<dbReference type="Pfam" id="PF01476">
    <property type="entry name" value="LysM"/>
    <property type="match status" value="4"/>
</dbReference>
<dbReference type="InterPro" id="IPR028082">
    <property type="entry name" value="Peripla_BP_I"/>
</dbReference>
<dbReference type="InterPro" id="IPR018392">
    <property type="entry name" value="LysM"/>
</dbReference>